<evidence type="ECO:0000259" key="5">
    <source>
        <dbReference type="PROSITE" id="PS50931"/>
    </source>
</evidence>
<proteinExistence type="inferred from homology"/>
<dbReference type="EMBL" id="CP021978">
    <property type="protein sequence ID" value="QCD61027.1"/>
    <property type="molecule type" value="Genomic_DNA"/>
</dbReference>
<dbReference type="AlphaFoldDB" id="A0A6G5RU01"/>
<dbReference type="InterPro" id="IPR005119">
    <property type="entry name" value="LysR_subst-bd"/>
</dbReference>
<keyword evidence="3" id="KW-0238">DNA-binding</keyword>
<keyword evidence="4" id="KW-0804">Transcription</keyword>
<dbReference type="RefSeq" id="WP_175437364.1">
    <property type="nucleotide sequence ID" value="NZ_CP021978.1"/>
</dbReference>
<dbReference type="GO" id="GO:0003700">
    <property type="term" value="F:DNA-binding transcription factor activity"/>
    <property type="evidence" value="ECO:0007669"/>
    <property type="project" value="InterPro"/>
</dbReference>
<dbReference type="Gene3D" id="3.40.190.10">
    <property type="entry name" value="Periplasmic binding protein-like II"/>
    <property type="match status" value="2"/>
</dbReference>
<evidence type="ECO:0000256" key="1">
    <source>
        <dbReference type="ARBA" id="ARBA00009437"/>
    </source>
</evidence>
<evidence type="ECO:0000256" key="2">
    <source>
        <dbReference type="ARBA" id="ARBA00023015"/>
    </source>
</evidence>
<dbReference type="Gene3D" id="1.10.10.10">
    <property type="entry name" value="Winged helix-like DNA-binding domain superfamily/Winged helix DNA-binding domain"/>
    <property type="match status" value="1"/>
</dbReference>
<organism evidence="6 7">
    <name type="scientific">Streptomyces hawaiiensis</name>
    <dbReference type="NCBI Taxonomy" id="67305"/>
    <lineage>
        <taxon>Bacteria</taxon>
        <taxon>Bacillati</taxon>
        <taxon>Actinomycetota</taxon>
        <taxon>Actinomycetes</taxon>
        <taxon>Kitasatosporales</taxon>
        <taxon>Streptomycetaceae</taxon>
        <taxon>Streptomyces</taxon>
    </lineage>
</organism>
<dbReference type="InterPro" id="IPR000847">
    <property type="entry name" value="LysR_HTH_N"/>
</dbReference>
<name>A0A6G5RU01_9ACTN</name>
<dbReference type="Proteomes" id="UP000495940">
    <property type="component" value="Chromosome"/>
</dbReference>
<dbReference type="Pfam" id="PF00126">
    <property type="entry name" value="HTH_1"/>
    <property type="match status" value="1"/>
</dbReference>
<sequence>MGLPPGTPELRVLDLLVSVAETGSLGRAAGRHRISQPAASMKISALERQLRLVLLERGPTGSRLTPAGAAVVDWARPVLDAARALVSGVAALHADQEGQLRVAASMTIADHRVPGWLITLHDRAPDVRVALRVGNSSQVADMVRRREADLGFVEGPHAPHGLRSRAIGADELVVVVAPSHPWAVRRLPLPLRSLAATPLILREQGSGTRDALGEFLREAGEFASPAAELGSTTAIKSALTTGDAPAVLSRLAVSAELDDGRLINVPLEGLGPLRRTFRAVWLSDTPPAGPATTLLDLVLHA</sequence>
<feature type="domain" description="HTH lysR-type" evidence="5">
    <location>
        <begin position="8"/>
        <end position="65"/>
    </location>
</feature>
<reference evidence="6 7" key="1">
    <citation type="submission" date="2017-06" db="EMBL/GenBank/DDBJ databases">
        <title>Complete Genome Sequence of Streptomyces hawaiiensis NRRL 15010 and insights into acyldepsipeptides biosynthesis.</title>
        <authorList>
            <person name="Mariita R.M."/>
            <person name="Sello J.K."/>
        </authorList>
    </citation>
    <scope>NUCLEOTIDE SEQUENCE [LARGE SCALE GENOMIC DNA]</scope>
    <source>
        <strain evidence="6 7">ATCC 12236</strain>
    </source>
</reference>
<dbReference type="InterPro" id="IPR036388">
    <property type="entry name" value="WH-like_DNA-bd_sf"/>
</dbReference>
<dbReference type="PANTHER" id="PTHR30126:SF39">
    <property type="entry name" value="HTH-TYPE TRANSCRIPTIONAL REGULATOR CYSL"/>
    <property type="match status" value="1"/>
</dbReference>
<evidence type="ECO:0000313" key="7">
    <source>
        <dbReference type="Proteomes" id="UP000495940"/>
    </source>
</evidence>
<dbReference type="SUPFAM" id="SSF46785">
    <property type="entry name" value="Winged helix' DNA-binding domain"/>
    <property type="match status" value="1"/>
</dbReference>
<keyword evidence="7" id="KW-1185">Reference proteome</keyword>
<dbReference type="PROSITE" id="PS50931">
    <property type="entry name" value="HTH_LYSR"/>
    <property type="match status" value="1"/>
</dbReference>
<dbReference type="GO" id="GO:0000976">
    <property type="term" value="F:transcription cis-regulatory region binding"/>
    <property type="evidence" value="ECO:0007669"/>
    <property type="project" value="TreeGrafter"/>
</dbReference>
<accession>A0A6G5RU01</accession>
<dbReference type="KEGG" id="shaw:CEB94_40180"/>
<dbReference type="InterPro" id="IPR036390">
    <property type="entry name" value="WH_DNA-bd_sf"/>
</dbReference>
<comment type="similarity">
    <text evidence="1">Belongs to the LysR transcriptional regulatory family.</text>
</comment>
<gene>
    <name evidence="6" type="ORF">CEB94_40180</name>
</gene>
<evidence type="ECO:0000256" key="3">
    <source>
        <dbReference type="ARBA" id="ARBA00023125"/>
    </source>
</evidence>
<evidence type="ECO:0000256" key="4">
    <source>
        <dbReference type="ARBA" id="ARBA00023163"/>
    </source>
</evidence>
<evidence type="ECO:0000313" key="6">
    <source>
        <dbReference type="EMBL" id="QCD61027.1"/>
    </source>
</evidence>
<dbReference type="Pfam" id="PF03466">
    <property type="entry name" value="LysR_substrate"/>
    <property type="match status" value="1"/>
</dbReference>
<keyword evidence="2" id="KW-0805">Transcription regulation</keyword>
<dbReference type="PANTHER" id="PTHR30126">
    <property type="entry name" value="HTH-TYPE TRANSCRIPTIONAL REGULATOR"/>
    <property type="match status" value="1"/>
</dbReference>
<dbReference type="SUPFAM" id="SSF53850">
    <property type="entry name" value="Periplasmic binding protein-like II"/>
    <property type="match status" value="1"/>
</dbReference>
<protein>
    <submittedName>
        <fullName evidence="6">LysR family transcriptional regulator</fullName>
    </submittedName>
</protein>